<accession>A0A2N8LDR7</accession>
<dbReference type="Proteomes" id="UP000235963">
    <property type="component" value="Unassembled WGS sequence"/>
</dbReference>
<dbReference type="EMBL" id="LOCM01000008">
    <property type="protein sequence ID" value="PND48302.1"/>
    <property type="molecule type" value="Genomic_DNA"/>
</dbReference>
<reference evidence="2 3" key="1">
    <citation type="submission" date="2015-12" db="EMBL/GenBank/DDBJ databases">
        <title>Streptococcus penaeicida sp. nov.</title>
        <authorList>
            <person name="Gomez-Gil B."/>
            <person name="Morales-Covarrubias M."/>
        </authorList>
    </citation>
    <scope>NUCLEOTIDE SEQUENCE [LARGE SCALE GENOMIC DNA]</scope>
    <source>
        <strain evidence="2 3">CAIM 1838</strain>
    </source>
</reference>
<evidence type="ECO:0000313" key="2">
    <source>
        <dbReference type="EMBL" id="PND48302.1"/>
    </source>
</evidence>
<evidence type="ECO:0000259" key="1">
    <source>
        <dbReference type="PROSITE" id="PS51819"/>
    </source>
</evidence>
<dbReference type="InterPro" id="IPR004360">
    <property type="entry name" value="Glyas_Fos-R_dOase_dom"/>
</dbReference>
<proteinExistence type="predicted"/>
<name>A0A2N8LDR7_9STRE</name>
<dbReference type="InterPro" id="IPR029068">
    <property type="entry name" value="Glyas_Bleomycin-R_OHBP_Dase"/>
</dbReference>
<dbReference type="Gene3D" id="3.10.180.10">
    <property type="entry name" value="2,3-Dihydroxybiphenyl 1,2-Dioxygenase, domain 1"/>
    <property type="match status" value="1"/>
</dbReference>
<dbReference type="PANTHER" id="PTHR36113">
    <property type="entry name" value="LYASE, PUTATIVE-RELATED-RELATED"/>
    <property type="match status" value="1"/>
</dbReference>
<protein>
    <submittedName>
        <fullName evidence="2">Glyoxalase</fullName>
    </submittedName>
</protein>
<dbReference type="InterPro" id="IPR051332">
    <property type="entry name" value="Fosfomycin_Res_Enzymes"/>
</dbReference>
<sequence>MKVKVEHIGLWTKDIEAMKDFYCKYFEARSTELYHNTKTGFYSYFLTFESGARLELMHREDIAESHPDSLGFAHLAFSLGSKDAVDEFAYYMQSQGFPIQNGPRTTGDGYYEAVIHDLEGNILELTI</sequence>
<organism evidence="2 3">
    <name type="scientific">Streptococcus penaeicida</name>
    <dbReference type="NCBI Taxonomy" id="1765960"/>
    <lineage>
        <taxon>Bacteria</taxon>
        <taxon>Bacillati</taxon>
        <taxon>Bacillota</taxon>
        <taxon>Bacilli</taxon>
        <taxon>Lactobacillales</taxon>
        <taxon>Streptococcaceae</taxon>
        <taxon>Streptococcus</taxon>
    </lineage>
</organism>
<dbReference type="InterPro" id="IPR037523">
    <property type="entry name" value="VOC_core"/>
</dbReference>
<feature type="domain" description="VOC" evidence="1">
    <location>
        <begin position="4"/>
        <end position="127"/>
    </location>
</feature>
<dbReference type="PANTHER" id="PTHR36113:SF1">
    <property type="entry name" value="GLYOXALASE_BLEOMYCIN RESISTANCE PROTEIN_DIOXYGENASE"/>
    <property type="match status" value="1"/>
</dbReference>
<keyword evidence="3" id="KW-1185">Reference proteome</keyword>
<dbReference type="Pfam" id="PF00903">
    <property type="entry name" value="Glyoxalase"/>
    <property type="match status" value="1"/>
</dbReference>
<dbReference type="PROSITE" id="PS51819">
    <property type="entry name" value="VOC"/>
    <property type="match status" value="1"/>
</dbReference>
<gene>
    <name evidence="2" type="ORF">AT575_01785</name>
</gene>
<evidence type="ECO:0000313" key="3">
    <source>
        <dbReference type="Proteomes" id="UP000235963"/>
    </source>
</evidence>
<comment type="caution">
    <text evidence="2">The sequence shown here is derived from an EMBL/GenBank/DDBJ whole genome shotgun (WGS) entry which is preliminary data.</text>
</comment>
<dbReference type="RefSeq" id="WP_102776897.1">
    <property type="nucleotide sequence ID" value="NZ_CBCSGP010000007.1"/>
</dbReference>
<dbReference type="AlphaFoldDB" id="A0A2N8LDR7"/>
<dbReference type="OrthoDB" id="9789012at2"/>
<dbReference type="SUPFAM" id="SSF54593">
    <property type="entry name" value="Glyoxalase/Bleomycin resistance protein/Dihydroxybiphenyl dioxygenase"/>
    <property type="match status" value="1"/>
</dbReference>